<dbReference type="HOGENOM" id="CLU_015166_14_1_1"/>
<protein>
    <recommendedName>
        <fullName evidence="12">Mitochondrial dicarboxylate carrier</fullName>
    </recommendedName>
</protein>
<evidence type="ECO:0008006" key="12">
    <source>
        <dbReference type="Google" id="ProtNLM"/>
    </source>
</evidence>
<dbReference type="AlphaFoldDB" id="T1J1Y2"/>
<dbReference type="InterPro" id="IPR002067">
    <property type="entry name" value="MCP"/>
</dbReference>
<keyword evidence="3 9" id="KW-0813">Transport</keyword>
<dbReference type="PANTHER" id="PTHR45618">
    <property type="entry name" value="MITOCHONDRIAL DICARBOXYLATE CARRIER-RELATED"/>
    <property type="match status" value="1"/>
</dbReference>
<feature type="repeat" description="Solcar" evidence="8">
    <location>
        <begin position="203"/>
        <end position="287"/>
    </location>
</feature>
<dbReference type="PhylomeDB" id="T1J1Y2"/>
<dbReference type="Pfam" id="PF00153">
    <property type="entry name" value="Mito_carr"/>
    <property type="match status" value="3"/>
</dbReference>
<dbReference type="PRINTS" id="PR00926">
    <property type="entry name" value="MITOCARRIER"/>
</dbReference>
<dbReference type="OMA" id="TTRFGAY"/>
<dbReference type="Gene3D" id="1.50.40.10">
    <property type="entry name" value="Mitochondrial carrier domain"/>
    <property type="match status" value="1"/>
</dbReference>
<evidence type="ECO:0000313" key="10">
    <source>
        <dbReference type="EnsemblMetazoa" id="SMAR007556-PA"/>
    </source>
</evidence>
<name>T1J1Y2_STRMM</name>
<comment type="subcellular location">
    <subcellularLocation>
        <location evidence="1">Membrane</location>
        <topology evidence="1">Multi-pass membrane protein</topology>
    </subcellularLocation>
</comment>
<evidence type="ECO:0000256" key="9">
    <source>
        <dbReference type="RuleBase" id="RU000488"/>
    </source>
</evidence>
<evidence type="ECO:0000256" key="1">
    <source>
        <dbReference type="ARBA" id="ARBA00004141"/>
    </source>
</evidence>
<keyword evidence="5" id="KW-0677">Repeat</keyword>
<dbReference type="PROSITE" id="PS51257">
    <property type="entry name" value="PROKAR_LIPOPROTEIN"/>
    <property type="match status" value="1"/>
</dbReference>
<evidence type="ECO:0000256" key="2">
    <source>
        <dbReference type="ARBA" id="ARBA00006375"/>
    </source>
</evidence>
<dbReference type="PROSITE" id="PS50920">
    <property type="entry name" value="SOLCAR"/>
    <property type="match status" value="3"/>
</dbReference>
<dbReference type="EMBL" id="JH431790">
    <property type="status" value="NOT_ANNOTATED_CDS"/>
    <property type="molecule type" value="Genomic_DNA"/>
</dbReference>
<comment type="similarity">
    <text evidence="2 9">Belongs to the mitochondrial carrier (TC 2.A.29) family.</text>
</comment>
<dbReference type="GO" id="GO:0055085">
    <property type="term" value="P:transmembrane transport"/>
    <property type="evidence" value="ECO:0007669"/>
    <property type="project" value="InterPro"/>
</dbReference>
<reference evidence="10" key="2">
    <citation type="submission" date="2015-02" db="UniProtKB">
        <authorList>
            <consortium name="EnsemblMetazoa"/>
        </authorList>
    </citation>
    <scope>IDENTIFICATION</scope>
</reference>
<evidence type="ECO:0000256" key="5">
    <source>
        <dbReference type="ARBA" id="ARBA00022737"/>
    </source>
</evidence>
<organism evidence="10 11">
    <name type="scientific">Strigamia maritima</name>
    <name type="common">European centipede</name>
    <name type="synonym">Geophilus maritimus</name>
    <dbReference type="NCBI Taxonomy" id="126957"/>
    <lineage>
        <taxon>Eukaryota</taxon>
        <taxon>Metazoa</taxon>
        <taxon>Ecdysozoa</taxon>
        <taxon>Arthropoda</taxon>
        <taxon>Myriapoda</taxon>
        <taxon>Chilopoda</taxon>
        <taxon>Pleurostigmophora</taxon>
        <taxon>Geophilomorpha</taxon>
        <taxon>Linotaeniidae</taxon>
        <taxon>Strigamia</taxon>
    </lineage>
</organism>
<proteinExistence type="inferred from homology"/>
<keyword evidence="4 8" id="KW-0812">Transmembrane</keyword>
<dbReference type="SUPFAM" id="SSF103506">
    <property type="entry name" value="Mitochondrial carrier"/>
    <property type="match status" value="1"/>
</dbReference>
<evidence type="ECO:0000256" key="3">
    <source>
        <dbReference type="ARBA" id="ARBA00022448"/>
    </source>
</evidence>
<dbReference type="Proteomes" id="UP000014500">
    <property type="component" value="Unassembled WGS sequence"/>
</dbReference>
<evidence type="ECO:0000313" key="11">
    <source>
        <dbReference type="Proteomes" id="UP000014500"/>
    </source>
</evidence>
<dbReference type="GO" id="GO:0016020">
    <property type="term" value="C:membrane"/>
    <property type="evidence" value="ECO:0007669"/>
    <property type="project" value="UniProtKB-SubCell"/>
</dbReference>
<accession>T1J1Y2</accession>
<keyword evidence="11" id="KW-1185">Reference proteome</keyword>
<dbReference type="InterPro" id="IPR050391">
    <property type="entry name" value="Mito_Metabolite_Transporter"/>
</dbReference>
<reference evidence="11" key="1">
    <citation type="submission" date="2011-05" db="EMBL/GenBank/DDBJ databases">
        <authorList>
            <person name="Richards S.R."/>
            <person name="Qu J."/>
            <person name="Jiang H."/>
            <person name="Jhangiani S.N."/>
            <person name="Agravi P."/>
            <person name="Goodspeed R."/>
            <person name="Gross S."/>
            <person name="Mandapat C."/>
            <person name="Jackson L."/>
            <person name="Mathew T."/>
            <person name="Pu L."/>
            <person name="Thornton R."/>
            <person name="Saada N."/>
            <person name="Wilczek-Boney K.B."/>
            <person name="Lee S."/>
            <person name="Kovar C."/>
            <person name="Wu Y."/>
            <person name="Scherer S.E."/>
            <person name="Worley K.C."/>
            <person name="Muzny D.M."/>
            <person name="Gibbs R."/>
        </authorList>
    </citation>
    <scope>NUCLEOTIDE SEQUENCE</scope>
    <source>
        <strain evidence="11">Brora</strain>
    </source>
</reference>
<evidence type="ECO:0000256" key="6">
    <source>
        <dbReference type="ARBA" id="ARBA00022989"/>
    </source>
</evidence>
<evidence type="ECO:0000256" key="7">
    <source>
        <dbReference type="ARBA" id="ARBA00023136"/>
    </source>
</evidence>
<dbReference type="STRING" id="126957.T1J1Y2"/>
<dbReference type="EnsemblMetazoa" id="SMAR007556-RA">
    <property type="protein sequence ID" value="SMAR007556-PA"/>
    <property type="gene ID" value="SMAR007556"/>
</dbReference>
<keyword evidence="7 8" id="KW-0472">Membrane</keyword>
<feature type="repeat" description="Solcar" evidence="8">
    <location>
        <begin position="99"/>
        <end position="186"/>
    </location>
</feature>
<dbReference type="InterPro" id="IPR018108">
    <property type="entry name" value="MCP_transmembrane"/>
</dbReference>
<sequence>MDVTRISRWYFGGISGAGAACITHPLDLLKVHLQTQQEGKLSLVRMTVHIVKKEGFFALYNGLTASILRQLSYSLVRFAIYEGVKNRITKPGENMPFYVKVLLAGSSGAAGGYIGTPADMVNVRMQNDIKLPPDQRRNYKHAIDGLWKVFKYEGIKNLFSGATTATGRAVLVTIGQLGMYDQTKQVLLESGFFHDNLLTHFTASLTAVMVIWCLEGAIATTLTQPLDVLKTRMMNAKPGEYKSVLHCAKVVGMLGPMAFFKGYIPAFIRLGPHTVLTFIIFEQLVKNFGEIVQKN</sequence>
<keyword evidence="6" id="KW-1133">Transmembrane helix</keyword>
<dbReference type="InterPro" id="IPR023395">
    <property type="entry name" value="MCP_dom_sf"/>
</dbReference>
<evidence type="ECO:0000256" key="8">
    <source>
        <dbReference type="PROSITE-ProRule" id="PRU00282"/>
    </source>
</evidence>
<feature type="repeat" description="Solcar" evidence="8">
    <location>
        <begin position="3"/>
        <end position="87"/>
    </location>
</feature>
<dbReference type="eggNOG" id="KOG0759">
    <property type="taxonomic scope" value="Eukaryota"/>
</dbReference>
<evidence type="ECO:0000256" key="4">
    <source>
        <dbReference type="ARBA" id="ARBA00022692"/>
    </source>
</evidence>